<accession>A0A550CB27</accession>
<proteinExistence type="predicted"/>
<keyword evidence="2" id="KW-1185">Reference proteome</keyword>
<organism evidence="1 2">
    <name type="scientific">Schizophyllum amplum</name>
    <dbReference type="NCBI Taxonomy" id="97359"/>
    <lineage>
        <taxon>Eukaryota</taxon>
        <taxon>Fungi</taxon>
        <taxon>Dikarya</taxon>
        <taxon>Basidiomycota</taxon>
        <taxon>Agaricomycotina</taxon>
        <taxon>Agaricomycetes</taxon>
        <taxon>Agaricomycetidae</taxon>
        <taxon>Agaricales</taxon>
        <taxon>Schizophyllaceae</taxon>
        <taxon>Schizophyllum</taxon>
    </lineage>
</organism>
<name>A0A550CB27_9AGAR</name>
<dbReference type="OrthoDB" id="432528at2759"/>
<gene>
    <name evidence="1" type="ORF">BD626DRAFT_404787</name>
</gene>
<dbReference type="SUPFAM" id="SSF50965">
    <property type="entry name" value="Galactose oxidase, central domain"/>
    <property type="match status" value="1"/>
</dbReference>
<dbReference type="InterPro" id="IPR011043">
    <property type="entry name" value="Gal_Oxase/kelch_b-propeller"/>
</dbReference>
<reference evidence="1 2" key="1">
    <citation type="journal article" date="2019" name="New Phytol.">
        <title>Comparative genomics reveals unique wood-decay strategies and fruiting body development in the Schizophyllaceae.</title>
        <authorList>
            <person name="Almasi E."/>
            <person name="Sahu N."/>
            <person name="Krizsan K."/>
            <person name="Balint B."/>
            <person name="Kovacs G.M."/>
            <person name="Kiss B."/>
            <person name="Cseklye J."/>
            <person name="Drula E."/>
            <person name="Henrissat B."/>
            <person name="Nagy I."/>
            <person name="Chovatia M."/>
            <person name="Adam C."/>
            <person name="LaButti K."/>
            <person name="Lipzen A."/>
            <person name="Riley R."/>
            <person name="Grigoriev I.V."/>
            <person name="Nagy L.G."/>
        </authorList>
    </citation>
    <scope>NUCLEOTIDE SEQUENCE [LARGE SCALE GENOMIC DNA]</scope>
    <source>
        <strain evidence="1 2">NL-1724</strain>
    </source>
</reference>
<comment type="caution">
    <text evidence="1">The sequence shown here is derived from an EMBL/GenBank/DDBJ whole genome shotgun (WGS) entry which is preliminary data.</text>
</comment>
<sequence>MEFDIAARRWKRLGGTADDRVAADDAIPGPRKRPVSFNDPDGHRFWVMFGHADRQATPANHPHHVGNGDAYQYEDAWSYDTDTGKWTKERVPGNAPAPRTEAGSTYNPVTGQAVVFGGYHPQLMTIVPEANVNFNFSYFADTFVCDLSPTPHWRQVLTAGFPTYRAQPTLVADPDTGDLYMFGGFANSDYVPVHGTMWSRTYGDLWKLTIAPPGKTLPGVNMAEEARTARAGPWQRCFTCGAAGNWRKCGGSCKGRAYFCGKPCLAEGWKEHKAMHNCRKA</sequence>
<dbReference type="EMBL" id="VDMD01000014">
    <property type="protein sequence ID" value="TRM62012.1"/>
    <property type="molecule type" value="Genomic_DNA"/>
</dbReference>
<evidence type="ECO:0000313" key="1">
    <source>
        <dbReference type="EMBL" id="TRM62012.1"/>
    </source>
</evidence>
<evidence type="ECO:0000313" key="2">
    <source>
        <dbReference type="Proteomes" id="UP000320762"/>
    </source>
</evidence>
<protein>
    <submittedName>
        <fullName evidence="1">Uncharacterized protein</fullName>
    </submittedName>
</protein>
<dbReference type="InterPro" id="IPR015915">
    <property type="entry name" value="Kelch-typ_b-propeller"/>
</dbReference>
<dbReference type="Proteomes" id="UP000320762">
    <property type="component" value="Unassembled WGS sequence"/>
</dbReference>
<dbReference type="AlphaFoldDB" id="A0A550CB27"/>
<dbReference type="Gene3D" id="2.120.10.80">
    <property type="entry name" value="Kelch-type beta propeller"/>
    <property type="match status" value="1"/>
</dbReference>